<dbReference type="EMBL" id="JXLI01000014">
    <property type="protein sequence ID" value="KJY55580.1"/>
    <property type="molecule type" value="Genomic_DNA"/>
</dbReference>
<feature type="domain" description="Fido" evidence="8">
    <location>
        <begin position="50"/>
        <end position="182"/>
    </location>
</feature>
<proteinExistence type="predicted"/>
<evidence type="ECO:0000256" key="2">
    <source>
        <dbReference type="ARBA" id="ARBA00022695"/>
    </source>
</evidence>
<evidence type="ECO:0000313" key="10">
    <source>
        <dbReference type="Proteomes" id="UP000033531"/>
    </source>
</evidence>
<dbReference type="PANTHER" id="PTHR39560:SF1">
    <property type="entry name" value="PROTEIN ADENYLYLTRANSFERASE FIC-RELATED"/>
    <property type="match status" value="1"/>
</dbReference>
<evidence type="ECO:0000256" key="7">
    <source>
        <dbReference type="ARBA" id="ARBA00048696"/>
    </source>
</evidence>
<dbReference type="SUPFAM" id="SSF140931">
    <property type="entry name" value="Fic-like"/>
    <property type="match status" value="1"/>
</dbReference>
<dbReference type="Pfam" id="PF02661">
    <property type="entry name" value="Fic"/>
    <property type="match status" value="1"/>
</dbReference>
<keyword evidence="9" id="KW-0132">Cell division</keyword>
<evidence type="ECO:0000313" key="9">
    <source>
        <dbReference type="EMBL" id="KJY55580.1"/>
    </source>
</evidence>
<keyword evidence="3" id="KW-0547">Nucleotide-binding</keyword>
<keyword evidence="2" id="KW-0548">Nucleotidyltransferase</keyword>
<evidence type="ECO:0000259" key="8">
    <source>
        <dbReference type="PROSITE" id="PS51459"/>
    </source>
</evidence>
<comment type="caution">
    <text evidence="9">The sequence shown here is derived from an EMBL/GenBank/DDBJ whole genome shotgun (WGS) entry which is preliminary data.</text>
</comment>
<reference evidence="9 10" key="1">
    <citation type="submission" date="2015-01" db="EMBL/GenBank/DDBJ databases">
        <title>Comparative genomics of the lactic acid bacteria isolated from the honey bee gut.</title>
        <authorList>
            <person name="Ellegaard K.M."/>
            <person name="Tamarit D."/>
            <person name="Javelind E."/>
            <person name="Olofsson T."/>
            <person name="Andersson S.G."/>
            <person name="Vasquez A."/>
        </authorList>
    </citation>
    <scope>NUCLEOTIDE SEQUENCE [LARGE SCALE GENOMIC DNA]</scope>
    <source>
        <strain evidence="9 10">Hma8</strain>
    </source>
</reference>
<evidence type="ECO:0000256" key="1">
    <source>
        <dbReference type="ARBA" id="ARBA00022679"/>
    </source>
</evidence>
<dbReference type="GO" id="GO:0051302">
    <property type="term" value="P:regulation of cell division"/>
    <property type="evidence" value="ECO:0007669"/>
    <property type="project" value="TreeGrafter"/>
</dbReference>
<dbReference type="HOGENOM" id="CLU_080158_2_0_9"/>
<dbReference type="PANTHER" id="PTHR39560">
    <property type="entry name" value="PROTEIN ADENYLYLTRANSFERASE FIC-RELATED"/>
    <property type="match status" value="1"/>
</dbReference>
<dbReference type="InterPro" id="IPR003812">
    <property type="entry name" value="Fido"/>
</dbReference>
<sequence>MSDWIKDTLYPNGILKNKYHIRDQQRLEQVEYLEATRRAAIFLHSKPQIKKIQDIKKIHKIMFGRLYDWAGKYRPGNFQKNGYDFCDHSRFEYAEANINNIMQNLPQKKALKATDYAQLLDEINFMHPFREGNGRSCKVFLSAYAANHGQVIDYPRTNAEMIQAQMDADVGRIAQLIKVQNMPSRENALTILANRYGKKQHVSD</sequence>
<dbReference type="InterPro" id="IPR036597">
    <property type="entry name" value="Fido-like_dom_sf"/>
</dbReference>
<organism evidence="9 10">
    <name type="scientific">Lactobacillus melliventris</name>
    <dbReference type="NCBI Taxonomy" id="1218507"/>
    <lineage>
        <taxon>Bacteria</taxon>
        <taxon>Bacillati</taxon>
        <taxon>Bacillota</taxon>
        <taxon>Bacilli</taxon>
        <taxon>Lactobacillales</taxon>
        <taxon>Lactobacillaceae</taxon>
        <taxon>Lactobacillus</taxon>
    </lineage>
</organism>
<dbReference type="PATRIC" id="fig|1218507.3.peg.1895"/>
<dbReference type="Gene3D" id="1.10.3290.10">
    <property type="entry name" value="Fido-like domain"/>
    <property type="match status" value="1"/>
</dbReference>
<evidence type="ECO:0000256" key="5">
    <source>
        <dbReference type="ARBA" id="ARBA00034531"/>
    </source>
</evidence>
<dbReference type="AlphaFoldDB" id="A0A0F4LAF5"/>
<dbReference type="RefSeq" id="WP_046325610.1">
    <property type="nucleotide sequence ID" value="NZ_JBHTMT010000002.1"/>
</dbReference>
<comment type="catalytic activity">
    <reaction evidence="6">
        <text>L-threonyl-[protein] + ATP = 3-O-(5'-adenylyl)-L-threonyl-[protein] + diphosphate</text>
        <dbReference type="Rhea" id="RHEA:54292"/>
        <dbReference type="Rhea" id="RHEA-COMP:11060"/>
        <dbReference type="Rhea" id="RHEA-COMP:13847"/>
        <dbReference type="ChEBI" id="CHEBI:30013"/>
        <dbReference type="ChEBI" id="CHEBI:30616"/>
        <dbReference type="ChEBI" id="CHEBI:33019"/>
        <dbReference type="ChEBI" id="CHEBI:138113"/>
        <dbReference type="EC" id="2.7.7.108"/>
    </reaction>
</comment>
<dbReference type="Proteomes" id="UP000033531">
    <property type="component" value="Unassembled WGS sequence"/>
</dbReference>
<keyword evidence="4" id="KW-0067">ATP-binding</keyword>
<gene>
    <name evidence="9" type="ORF">JF74_16950</name>
</gene>
<evidence type="ECO:0000256" key="4">
    <source>
        <dbReference type="ARBA" id="ARBA00022840"/>
    </source>
</evidence>
<comment type="catalytic activity">
    <reaction evidence="7">
        <text>L-tyrosyl-[protein] + ATP = O-(5'-adenylyl)-L-tyrosyl-[protein] + diphosphate</text>
        <dbReference type="Rhea" id="RHEA:54288"/>
        <dbReference type="Rhea" id="RHEA-COMP:10136"/>
        <dbReference type="Rhea" id="RHEA-COMP:13846"/>
        <dbReference type="ChEBI" id="CHEBI:30616"/>
        <dbReference type="ChEBI" id="CHEBI:33019"/>
        <dbReference type="ChEBI" id="CHEBI:46858"/>
        <dbReference type="ChEBI" id="CHEBI:83624"/>
        <dbReference type="EC" id="2.7.7.108"/>
    </reaction>
</comment>
<dbReference type="GO" id="GO:0070733">
    <property type="term" value="F:AMPylase activity"/>
    <property type="evidence" value="ECO:0007669"/>
    <property type="project" value="UniProtKB-EC"/>
</dbReference>
<dbReference type="STRING" id="1218507.JF74_16950"/>
<dbReference type="GO" id="GO:0005524">
    <property type="term" value="F:ATP binding"/>
    <property type="evidence" value="ECO:0007669"/>
    <property type="project" value="UniProtKB-KW"/>
</dbReference>
<name>A0A0F4LAF5_9LACO</name>
<evidence type="ECO:0000256" key="3">
    <source>
        <dbReference type="ARBA" id="ARBA00022741"/>
    </source>
</evidence>
<protein>
    <recommendedName>
        <fullName evidence="5">protein adenylyltransferase</fullName>
        <ecNumber evidence="5">2.7.7.108</ecNumber>
    </recommendedName>
</protein>
<accession>A0A0F4LAF5</accession>
<dbReference type="OrthoDB" id="9813719at2"/>
<keyword evidence="9" id="KW-0131">Cell cycle</keyword>
<dbReference type="EC" id="2.7.7.108" evidence="5"/>
<dbReference type="GO" id="GO:0051301">
    <property type="term" value="P:cell division"/>
    <property type="evidence" value="ECO:0007669"/>
    <property type="project" value="UniProtKB-KW"/>
</dbReference>
<evidence type="ECO:0000256" key="6">
    <source>
        <dbReference type="ARBA" id="ARBA00047939"/>
    </source>
</evidence>
<dbReference type="PROSITE" id="PS51459">
    <property type="entry name" value="FIDO"/>
    <property type="match status" value="1"/>
</dbReference>
<keyword evidence="1" id="KW-0808">Transferase</keyword>